<gene>
    <name evidence="11" type="ordered locus">Fleli_0033</name>
</gene>
<organism evidence="11 12">
    <name type="scientific">Bernardetia litoralis (strain ATCC 23117 / DSM 6794 / NBRC 15988 / NCIMB 1366 / Fx l1 / Sio-4)</name>
    <name type="common">Flexibacter litoralis</name>
    <dbReference type="NCBI Taxonomy" id="880071"/>
    <lineage>
        <taxon>Bacteria</taxon>
        <taxon>Pseudomonadati</taxon>
        <taxon>Bacteroidota</taxon>
        <taxon>Cytophagia</taxon>
        <taxon>Cytophagales</taxon>
        <taxon>Bernardetiaceae</taxon>
        <taxon>Bernardetia</taxon>
    </lineage>
</organism>
<feature type="transmembrane region" description="Helical" evidence="10">
    <location>
        <begin position="391"/>
        <end position="413"/>
    </location>
</feature>
<feature type="transmembrane region" description="Helical" evidence="10">
    <location>
        <begin position="42"/>
        <end position="66"/>
    </location>
</feature>
<keyword evidence="8 10" id="KW-0472">Membrane</keyword>
<feature type="transmembrane region" description="Helical" evidence="10">
    <location>
        <begin position="313"/>
        <end position="333"/>
    </location>
</feature>
<feature type="transmembrane region" description="Helical" evidence="10">
    <location>
        <begin position="12"/>
        <end position="30"/>
    </location>
</feature>
<keyword evidence="5 10" id="KW-0812">Transmembrane</keyword>
<dbReference type="GO" id="GO:0006811">
    <property type="term" value="P:monoatomic ion transport"/>
    <property type="evidence" value="ECO:0007669"/>
    <property type="project" value="UniProtKB-KW"/>
</dbReference>
<dbReference type="GO" id="GO:0042910">
    <property type="term" value="F:xenobiotic transmembrane transporter activity"/>
    <property type="evidence" value="ECO:0007669"/>
    <property type="project" value="InterPro"/>
</dbReference>
<dbReference type="InterPro" id="IPR050222">
    <property type="entry name" value="MATE_MdtK"/>
</dbReference>
<feature type="transmembrane region" description="Helical" evidence="10">
    <location>
        <begin position="126"/>
        <end position="146"/>
    </location>
</feature>
<evidence type="ECO:0000256" key="1">
    <source>
        <dbReference type="ARBA" id="ARBA00004651"/>
    </source>
</evidence>
<dbReference type="PANTHER" id="PTHR43298">
    <property type="entry name" value="MULTIDRUG RESISTANCE PROTEIN NORM-RELATED"/>
    <property type="match status" value="1"/>
</dbReference>
<feature type="transmembrane region" description="Helical" evidence="10">
    <location>
        <begin position="87"/>
        <end position="106"/>
    </location>
</feature>
<dbReference type="GO" id="GO:0005886">
    <property type="term" value="C:plasma membrane"/>
    <property type="evidence" value="ECO:0007669"/>
    <property type="project" value="UniProtKB-SubCell"/>
</dbReference>
<feature type="transmembrane region" description="Helical" evidence="10">
    <location>
        <begin position="197"/>
        <end position="217"/>
    </location>
</feature>
<feature type="transmembrane region" description="Helical" evidence="10">
    <location>
        <begin position="419"/>
        <end position="437"/>
    </location>
</feature>
<sequence length="444" mass="48499">MKNYLFYFKKHIRLSSPIVLGQITTVLIALSDTIMVGNYDTVALASSAFANSAIFTFATFGIGLTYGLKPPVANAYAAKNLSLCAKYLQNGMLLYALVSTLMWLGFEMAVPFLDYLDQPPSVVVLAIPYYRLVALSIIPWFLFLALQQFSEALTKTKVPMSVNILSCVVNIILNYLLIFGKFGFPELGLVGAGVATLVSRILMLLVMLIIFFGLPFFRQFIDFSVSIISKETLKKLLNIGVPIGMQMVFESGAFGVAAIMAGWISKEALAAHQIALNIAFTTFMVAVGISQGTTVAIANLVGKNNLKEIKITGRSAVYLIVVFMAVMGGLIFLFNEQIPLWYINEAELNAAEIVEITMQLLIIVAVFQMTDGIQVVSAGNLRGLEDIKVPTAISLFAYWVIGIGGGYVLAFPFGMGVTGIWWGLCLGLITSSILLTWRFESKKI</sequence>
<feature type="transmembrane region" description="Helical" evidence="10">
    <location>
        <begin position="237"/>
        <end position="264"/>
    </location>
</feature>
<name>I4AF09_BERLS</name>
<keyword evidence="4" id="KW-1003">Cell membrane</keyword>
<dbReference type="PANTHER" id="PTHR43298:SF2">
    <property type="entry name" value="FMN_FAD EXPORTER YEEO-RELATED"/>
    <property type="match status" value="1"/>
</dbReference>
<evidence type="ECO:0000256" key="2">
    <source>
        <dbReference type="ARBA" id="ARBA00022448"/>
    </source>
</evidence>
<dbReference type="AlphaFoldDB" id="I4AF09"/>
<evidence type="ECO:0000256" key="9">
    <source>
        <dbReference type="ARBA" id="ARBA00031636"/>
    </source>
</evidence>
<dbReference type="EMBL" id="CP003345">
    <property type="protein sequence ID" value="AFM02544.1"/>
    <property type="molecule type" value="Genomic_DNA"/>
</dbReference>
<dbReference type="PIRSF" id="PIRSF006603">
    <property type="entry name" value="DinF"/>
    <property type="match status" value="1"/>
</dbReference>
<feature type="transmembrane region" description="Helical" evidence="10">
    <location>
        <begin position="158"/>
        <end position="177"/>
    </location>
</feature>
<accession>I4AF09</accession>
<dbReference type="InterPro" id="IPR002528">
    <property type="entry name" value="MATE_fam"/>
</dbReference>
<dbReference type="CDD" id="cd13131">
    <property type="entry name" value="MATE_NorM_like"/>
    <property type="match status" value="1"/>
</dbReference>
<keyword evidence="6 10" id="KW-1133">Transmembrane helix</keyword>
<dbReference type="STRING" id="880071.Fleli_0033"/>
<dbReference type="NCBIfam" id="TIGR00797">
    <property type="entry name" value="matE"/>
    <property type="match status" value="1"/>
</dbReference>
<evidence type="ECO:0000313" key="11">
    <source>
        <dbReference type="EMBL" id="AFM02544.1"/>
    </source>
</evidence>
<evidence type="ECO:0000256" key="8">
    <source>
        <dbReference type="ARBA" id="ARBA00023136"/>
    </source>
</evidence>
<dbReference type="eggNOG" id="COG0534">
    <property type="taxonomic scope" value="Bacteria"/>
</dbReference>
<evidence type="ECO:0000256" key="6">
    <source>
        <dbReference type="ARBA" id="ARBA00022989"/>
    </source>
</evidence>
<dbReference type="InterPro" id="IPR048279">
    <property type="entry name" value="MdtK-like"/>
</dbReference>
<proteinExistence type="predicted"/>
<feature type="transmembrane region" description="Helical" evidence="10">
    <location>
        <begin position="353"/>
        <end position="370"/>
    </location>
</feature>
<keyword evidence="12" id="KW-1185">Reference proteome</keyword>
<dbReference type="GO" id="GO:0015297">
    <property type="term" value="F:antiporter activity"/>
    <property type="evidence" value="ECO:0007669"/>
    <property type="project" value="UniProtKB-KW"/>
</dbReference>
<comment type="subcellular location">
    <subcellularLocation>
        <location evidence="1">Cell membrane</location>
        <topology evidence="1">Multi-pass membrane protein</topology>
    </subcellularLocation>
</comment>
<keyword evidence="2" id="KW-0813">Transport</keyword>
<dbReference type="RefSeq" id="WP_014796013.1">
    <property type="nucleotide sequence ID" value="NC_018018.1"/>
</dbReference>
<reference evidence="12" key="1">
    <citation type="submission" date="2012-06" db="EMBL/GenBank/DDBJ databases">
        <title>The complete genome of Flexibacter litoralis DSM 6794.</title>
        <authorList>
            <person name="Lucas S."/>
            <person name="Copeland A."/>
            <person name="Lapidus A."/>
            <person name="Glavina del Rio T."/>
            <person name="Dalin E."/>
            <person name="Tice H."/>
            <person name="Bruce D."/>
            <person name="Goodwin L."/>
            <person name="Pitluck S."/>
            <person name="Peters L."/>
            <person name="Ovchinnikova G."/>
            <person name="Lu M."/>
            <person name="Kyrpides N."/>
            <person name="Mavromatis K."/>
            <person name="Ivanova N."/>
            <person name="Brettin T."/>
            <person name="Detter J.C."/>
            <person name="Han C."/>
            <person name="Larimer F."/>
            <person name="Land M."/>
            <person name="Hauser L."/>
            <person name="Markowitz V."/>
            <person name="Cheng J.-F."/>
            <person name="Hugenholtz P."/>
            <person name="Woyke T."/>
            <person name="Wu D."/>
            <person name="Spring S."/>
            <person name="Lang E."/>
            <person name="Kopitz M."/>
            <person name="Brambilla E."/>
            <person name="Klenk H.-P."/>
            <person name="Eisen J.A."/>
        </authorList>
    </citation>
    <scope>NUCLEOTIDE SEQUENCE [LARGE SCALE GENOMIC DNA]</scope>
    <source>
        <strain evidence="12">ATCC 23117 / DSM 6794 / NBRC 15988 / NCIMB 1366 / Sio-4</strain>
    </source>
</reference>
<evidence type="ECO:0000256" key="10">
    <source>
        <dbReference type="SAM" id="Phobius"/>
    </source>
</evidence>
<evidence type="ECO:0000256" key="4">
    <source>
        <dbReference type="ARBA" id="ARBA00022475"/>
    </source>
</evidence>
<dbReference type="Proteomes" id="UP000006054">
    <property type="component" value="Chromosome"/>
</dbReference>
<dbReference type="HOGENOM" id="CLU_012893_6_3_10"/>
<evidence type="ECO:0000256" key="7">
    <source>
        <dbReference type="ARBA" id="ARBA00023065"/>
    </source>
</evidence>
<dbReference type="Pfam" id="PF01554">
    <property type="entry name" value="MatE"/>
    <property type="match status" value="2"/>
</dbReference>
<feature type="transmembrane region" description="Helical" evidence="10">
    <location>
        <begin position="276"/>
        <end position="301"/>
    </location>
</feature>
<keyword evidence="3" id="KW-0050">Antiport</keyword>
<keyword evidence="7" id="KW-0406">Ion transport</keyword>
<dbReference type="OrthoDB" id="9780160at2"/>
<evidence type="ECO:0000313" key="12">
    <source>
        <dbReference type="Proteomes" id="UP000006054"/>
    </source>
</evidence>
<dbReference type="KEGG" id="fli:Fleli_0033"/>
<evidence type="ECO:0000256" key="3">
    <source>
        <dbReference type="ARBA" id="ARBA00022449"/>
    </source>
</evidence>
<protein>
    <recommendedName>
        <fullName evidence="9">Multidrug-efflux transporter</fullName>
    </recommendedName>
</protein>
<evidence type="ECO:0000256" key="5">
    <source>
        <dbReference type="ARBA" id="ARBA00022692"/>
    </source>
</evidence>